<dbReference type="AlphaFoldDB" id="A0A7W5UI10"/>
<sequence>MKKIYLILFTLISVLLLTLAVPREGKFVFEYKEGTPWKYAPLIADFEFPIIKSEKSIQMEKDSVLRNFQPFFTKSMTTSSQQIKAFVADCKARRIQVPERYINYVIKQLALVYNTGIMSPSQMSELVSHRYQNVHIVEGQDAVTQSTSAIYTTRTAYETIMGADSAGYLHDVLALCNINNYLTPNLTFDKAKTQTAREEALNSVITSSGMVVTGQRVIDMGEIVTPQLKLVLDSYVQESARRNETNTNLWRQMPGQALLIFIILSIFPLFLLTFQPKYIENVRTLALFYGLICIFPFLSYIMVRQHWFSVYLVPYAMVPLFVRIFFDSRTATMAMLTSLLLTSIGLTGSFEFFVIESIVGFVTVYALREMTERAQILRIALFVVIVGFLAQFAYDMAANTSISDLDHSRYVYLVASGVALLFAYPVMYLIERIFGYTSSVTLIELSNINHPLLRRMSKEAQGTFNHSMQVGNLAAEVANKIGASAQLVRTGALFHDIGKMLNPAFFTENQSGVNPHDSLTDRDDMAKEEQSAQIIISHVTQGLQLAEKNNLPQSIRDFISTHHGRSKTGYFYIQWQNNHPGETPRDELFTYPGPNPFTREQAILMMCDAVEASSRSLKEYTEEAISALVNKIIDGQVQAGYFQECPITFRDVQDAKRVLIDSLKTVYHTRIAYPELNKDKQNGLGIHWPHLLGGNRHYHHSKKS</sequence>
<dbReference type="InterPro" id="IPR003607">
    <property type="entry name" value="HD/PDEase_dom"/>
</dbReference>
<dbReference type="PANTHER" id="PTHR36442">
    <property type="entry name" value="CYCLIC-DI-AMP PHOSPHODIESTERASE PGPH"/>
    <property type="match status" value="1"/>
</dbReference>
<dbReference type="PANTHER" id="PTHR36442:SF1">
    <property type="entry name" value="CYCLIC-DI-AMP PHOSPHODIESTERASE PGPH"/>
    <property type="match status" value="1"/>
</dbReference>
<keyword evidence="1" id="KW-1133">Transmembrane helix</keyword>
<dbReference type="SMART" id="SM00471">
    <property type="entry name" value="HDc"/>
    <property type="match status" value="1"/>
</dbReference>
<dbReference type="PROSITE" id="PS51831">
    <property type="entry name" value="HD"/>
    <property type="match status" value="1"/>
</dbReference>
<feature type="domain" description="HD" evidence="2">
    <location>
        <begin position="463"/>
        <end position="564"/>
    </location>
</feature>
<dbReference type="InterPro" id="IPR011621">
    <property type="entry name" value="Metal-dep_PHydrolase_7TM_intra"/>
</dbReference>
<dbReference type="InterPro" id="IPR052722">
    <property type="entry name" value="PgpH_phosphodiesterase"/>
</dbReference>
<proteinExistence type="predicted"/>
<dbReference type="NCBIfam" id="TIGR00277">
    <property type="entry name" value="HDIG"/>
    <property type="match status" value="1"/>
</dbReference>
<protein>
    <recommendedName>
        <fullName evidence="2">HD domain-containing protein</fullName>
    </recommendedName>
</protein>
<evidence type="ECO:0000313" key="4">
    <source>
        <dbReference type="Proteomes" id="UP000541425"/>
    </source>
</evidence>
<dbReference type="EMBL" id="JACICA010000006">
    <property type="protein sequence ID" value="MBB3702871.1"/>
    <property type="molecule type" value="Genomic_DNA"/>
</dbReference>
<dbReference type="Pfam" id="PF01966">
    <property type="entry name" value="HD"/>
    <property type="match status" value="1"/>
</dbReference>
<feature type="transmembrane region" description="Helical" evidence="1">
    <location>
        <begin position="308"/>
        <end position="326"/>
    </location>
</feature>
<dbReference type="Pfam" id="PF07698">
    <property type="entry name" value="7TM-7TMR_HD"/>
    <property type="match status" value="1"/>
</dbReference>
<feature type="transmembrane region" description="Helical" evidence="1">
    <location>
        <begin position="284"/>
        <end position="302"/>
    </location>
</feature>
<dbReference type="Pfam" id="PF07697">
    <property type="entry name" value="7TMR-HDED"/>
    <property type="match status" value="1"/>
</dbReference>
<evidence type="ECO:0000259" key="2">
    <source>
        <dbReference type="PROSITE" id="PS51831"/>
    </source>
</evidence>
<keyword evidence="1" id="KW-0812">Transmembrane</keyword>
<evidence type="ECO:0000256" key="1">
    <source>
        <dbReference type="SAM" id="Phobius"/>
    </source>
</evidence>
<dbReference type="SUPFAM" id="SSF109604">
    <property type="entry name" value="HD-domain/PDEase-like"/>
    <property type="match status" value="1"/>
</dbReference>
<dbReference type="InterPro" id="IPR006674">
    <property type="entry name" value="HD_domain"/>
</dbReference>
<organism evidence="3 4">
    <name type="scientific">Alloprevotella rava</name>
    <dbReference type="NCBI Taxonomy" id="671218"/>
    <lineage>
        <taxon>Bacteria</taxon>
        <taxon>Pseudomonadati</taxon>
        <taxon>Bacteroidota</taxon>
        <taxon>Bacteroidia</taxon>
        <taxon>Bacteroidales</taxon>
        <taxon>Prevotellaceae</taxon>
        <taxon>Alloprevotella</taxon>
    </lineage>
</organism>
<dbReference type="Gene3D" id="1.10.3210.10">
    <property type="entry name" value="Hypothetical protein af1432"/>
    <property type="match status" value="1"/>
</dbReference>
<feature type="transmembrane region" description="Helical" evidence="1">
    <location>
        <begin position="338"/>
        <end position="367"/>
    </location>
</feature>
<dbReference type="Proteomes" id="UP000541425">
    <property type="component" value="Unassembled WGS sequence"/>
</dbReference>
<feature type="transmembrane region" description="Helical" evidence="1">
    <location>
        <begin position="253"/>
        <end position="272"/>
    </location>
</feature>
<feature type="transmembrane region" description="Helical" evidence="1">
    <location>
        <begin position="379"/>
        <end position="398"/>
    </location>
</feature>
<name>A0A7W5UI10_9BACT</name>
<accession>A0A7W5UI10</accession>
<keyword evidence="1" id="KW-0472">Membrane</keyword>
<evidence type="ECO:0000313" key="3">
    <source>
        <dbReference type="EMBL" id="MBB3702871.1"/>
    </source>
</evidence>
<dbReference type="RefSeq" id="WP_183696573.1">
    <property type="nucleotide sequence ID" value="NZ_JACICA010000006.1"/>
</dbReference>
<dbReference type="InterPro" id="IPR011624">
    <property type="entry name" value="Metal-dep_PHydrolase_7TM_extra"/>
</dbReference>
<feature type="transmembrane region" description="Helical" evidence="1">
    <location>
        <begin position="410"/>
        <end position="430"/>
    </location>
</feature>
<dbReference type="CDD" id="cd00077">
    <property type="entry name" value="HDc"/>
    <property type="match status" value="1"/>
</dbReference>
<comment type="caution">
    <text evidence="3">The sequence shown here is derived from an EMBL/GenBank/DDBJ whole genome shotgun (WGS) entry which is preliminary data.</text>
</comment>
<reference evidence="3 4" key="1">
    <citation type="submission" date="2020-08" db="EMBL/GenBank/DDBJ databases">
        <title>Genomic Encyclopedia of Type Strains, Phase IV (KMG-IV): sequencing the most valuable type-strain genomes for metagenomic binning, comparative biology and taxonomic classification.</title>
        <authorList>
            <person name="Goeker M."/>
        </authorList>
    </citation>
    <scope>NUCLEOTIDE SEQUENCE [LARGE SCALE GENOMIC DNA]</scope>
    <source>
        <strain evidence="3 4">DSM 22548</strain>
    </source>
</reference>
<gene>
    <name evidence="3" type="ORF">FHS60_001344</name>
</gene>
<dbReference type="InterPro" id="IPR006675">
    <property type="entry name" value="HDIG_dom"/>
</dbReference>